<dbReference type="Pfam" id="PF00076">
    <property type="entry name" value="RRM_1"/>
    <property type="match status" value="2"/>
</dbReference>
<accession>A0AAV4R256</accession>
<dbReference type="InterPro" id="IPR050441">
    <property type="entry name" value="RBM"/>
</dbReference>
<reference evidence="5 6" key="1">
    <citation type="submission" date="2021-06" db="EMBL/GenBank/DDBJ databases">
        <title>Caerostris extrusa draft genome.</title>
        <authorList>
            <person name="Kono N."/>
            <person name="Arakawa K."/>
        </authorList>
    </citation>
    <scope>NUCLEOTIDE SEQUENCE [LARGE SCALE GENOMIC DNA]</scope>
</reference>
<feature type="region of interest" description="Disordered" evidence="3">
    <location>
        <begin position="1"/>
        <end position="181"/>
    </location>
</feature>
<evidence type="ECO:0000259" key="4">
    <source>
        <dbReference type="PROSITE" id="PS50102"/>
    </source>
</evidence>
<dbReference type="SUPFAM" id="SSF54928">
    <property type="entry name" value="RNA-binding domain, RBD"/>
    <property type="match status" value="1"/>
</dbReference>
<keyword evidence="6" id="KW-1185">Reference proteome</keyword>
<gene>
    <name evidence="5" type="primary">TRA2B</name>
    <name evidence="5" type="ORF">CEXT_324031</name>
</gene>
<dbReference type="InterPro" id="IPR035979">
    <property type="entry name" value="RBD_domain_sf"/>
</dbReference>
<evidence type="ECO:0000256" key="1">
    <source>
        <dbReference type="ARBA" id="ARBA00022884"/>
    </source>
</evidence>
<dbReference type="GO" id="GO:0003723">
    <property type="term" value="F:RNA binding"/>
    <property type="evidence" value="ECO:0007669"/>
    <property type="project" value="UniProtKB-UniRule"/>
</dbReference>
<proteinExistence type="predicted"/>
<evidence type="ECO:0000256" key="2">
    <source>
        <dbReference type="PROSITE-ProRule" id="PRU00176"/>
    </source>
</evidence>
<evidence type="ECO:0000313" key="5">
    <source>
        <dbReference type="EMBL" id="GIY15550.1"/>
    </source>
</evidence>
<dbReference type="InterPro" id="IPR012677">
    <property type="entry name" value="Nucleotide-bd_a/b_plait_sf"/>
</dbReference>
<protein>
    <recommendedName>
        <fullName evidence="4">RRM domain-containing protein</fullName>
    </recommendedName>
</protein>
<feature type="domain" description="RRM" evidence="4">
    <location>
        <begin position="184"/>
        <end position="279"/>
    </location>
</feature>
<dbReference type="EMBL" id="BPLR01007246">
    <property type="protein sequence ID" value="GIY15550.1"/>
    <property type="molecule type" value="Genomic_DNA"/>
</dbReference>
<dbReference type="CDD" id="cd12363">
    <property type="entry name" value="RRM_TRA2"/>
    <property type="match status" value="1"/>
</dbReference>
<dbReference type="SMART" id="SM00360">
    <property type="entry name" value="RRM"/>
    <property type="match status" value="1"/>
</dbReference>
<dbReference type="Proteomes" id="UP001054945">
    <property type="component" value="Unassembled WGS sequence"/>
</dbReference>
<dbReference type="PANTHER" id="PTHR48034">
    <property type="entry name" value="TRANSFORMER-2 SEX-DETERMINING PROTEIN-RELATED"/>
    <property type="match status" value="1"/>
</dbReference>
<dbReference type="Gene3D" id="3.30.70.330">
    <property type="match status" value="1"/>
</dbReference>
<organism evidence="5 6">
    <name type="scientific">Caerostris extrusa</name>
    <name type="common">Bark spider</name>
    <name type="synonym">Caerostris bankana</name>
    <dbReference type="NCBI Taxonomy" id="172846"/>
    <lineage>
        <taxon>Eukaryota</taxon>
        <taxon>Metazoa</taxon>
        <taxon>Ecdysozoa</taxon>
        <taxon>Arthropoda</taxon>
        <taxon>Chelicerata</taxon>
        <taxon>Arachnida</taxon>
        <taxon>Araneae</taxon>
        <taxon>Araneomorphae</taxon>
        <taxon>Entelegynae</taxon>
        <taxon>Araneoidea</taxon>
        <taxon>Araneidae</taxon>
        <taxon>Caerostris</taxon>
    </lineage>
</organism>
<feature type="compositionally biased region" description="Gly residues" evidence="3">
    <location>
        <begin position="136"/>
        <end position="154"/>
    </location>
</feature>
<feature type="region of interest" description="Disordered" evidence="3">
    <location>
        <begin position="300"/>
        <end position="325"/>
    </location>
</feature>
<dbReference type="AlphaFoldDB" id="A0AAV4R256"/>
<comment type="caution">
    <text evidence="5">The sequence shown here is derived from an EMBL/GenBank/DDBJ whole genome shotgun (WGS) entry which is preliminary data.</text>
</comment>
<evidence type="ECO:0000256" key="3">
    <source>
        <dbReference type="SAM" id="MobiDB-lite"/>
    </source>
</evidence>
<feature type="compositionally biased region" description="Low complexity" evidence="3">
    <location>
        <begin position="155"/>
        <end position="165"/>
    </location>
</feature>
<dbReference type="InterPro" id="IPR000504">
    <property type="entry name" value="RRM_dom"/>
</dbReference>
<keyword evidence="1 2" id="KW-0694">RNA-binding</keyword>
<dbReference type="PROSITE" id="PS50102">
    <property type="entry name" value="RRM"/>
    <property type="match status" value="1"/>
</dbReference>
<feature type="compositionally biased region" description="Basic residues" evidence="3">
    <location>
        <begin position="40"/>
        <end position="59"/>
    </location>
</feature>
<name>A0AAV4R256_CAEEX</name>
<feature type="compositionally biased region" description="Low complexity" evidence="3">
    <location>
        <begin position="111"/>
        <end position="127"/>
    </location>
</feature>
<sequence>MSDRENSPDVVGNSSERQSLEEKTPSAEGSPSHPAEERRSHSRGRSRSRSHSFRRRRSYSRSSKTIENPDEVETDGPRSHSSRGHRYRHYSRSRSHSPRHRRYSRSRSRSRSYSPRHSYSPQYSPRRSYYDDYYRYGGGSSSGGGGGGGGGGSSKGRYSSRYNRSPMSSRRRHVGNRDNPEPSRCLGVFGLSLYTQERELREVFGKYGPIEDVQVVYDAQEKETNKRILTEFFTLIAKRRSRGFAFVYFEDTDDAKMAKERCNGQEIDGRKIRVDFSITKRAHTPTPGIYMGKPTYPKFGGHRDGGYRNHSPSPYYGKHRYSRSRSRSYSPRFWERRNL</sequence>
<feature type="compositionally biased region" description="Basic residues" evidence="3">
    <location>
        <begin position="80"/>
        <end position="110"/>
    </location>
</feature>
<evidence type="ECO:0000313" key="6">
    <source>
        <dbReference type="Proteomes" id="UP001054945"/>
    </source>
</evidence>